<dbReference type="Proteomes" id="UP001152795">
    <property type="component" value="Unassembled WGS sequence"/>
</dbReference>
<comment type="caution">
    <text evidence="2">The sequence shown here is derived from an EMBL/GenBank/DDBJ whole genome shotgun (WGS) entry which is preliminary data.</text>
</comment>
<dbReference type="GO" id="GO:0016779">
    <property type="term" value="F:nucleotidyltransferase activity"/>
    <property type="evidence" value="ECO:0007669"/>
    <property type="project" value="UniProtKB-KW"/>
</dbReference>
<dbReference type="CDD" id="cd00303">
    <property type="entry name" value="retropepsin_like"/>
    <property type="match status" value="1"/>
</dbReference>
<dbReference type="Gene3D" id="4.10.60.10">
    <property type="entry name" value="Zinc finger, CCHC-type"/>
    <property type="match status" value="1"/>
</dbReference>
<dbReference type="GO" id="GO:0004519">
    <property type="term" value="F:endonuclease activity"/>
    <property type="evidence" value="ECO:0007669"/>
    <property type="project" value="UniProtKB-KW"/>
</dbReference>
<dbReference type="InterPro" id="IPR021109">
    <property type="entry name" value="Peptidase_aspartic_dom_sf"/>
</dbReference>
<proteinExistence type="predicted"/>
<feature type="region of interest" description="Disordered" evidence="1">
    <location>
        <begin position="84"/>
        <end position="123"/>
    </location>
</feature>
<dbReference type="SUPFAM" id="SSF56672">
    <property type="entry name" value="DNA/RNA polymerases"/>
    <property type="match status" value="1"/>
</dbReference>
<dbReference type="InterPro" id="IPR043502">
    <property type="entry name" value="DNA/RNA_pol_sf"/>
</dbReference>
<organism evidence="2 3">
    <name type="scientific">Paramuricea clavata</name>
    <name type="common">Red gorgonian</name>
    <name type="synonym">Violescent sea-whip</name>
    <dbReference type="NCBI Taxonomy" id="317549"/>
    <lineage>
        <taxon>Eukaryota</taxon>
        <taxon>Metazoa</taxon>
        <taxon>Cnidaria</taxon>
        <taxon>Anthozoa</taxon>
        <taxon>Octocorallia</taxon>
        <taxon>Malacalcyonacea</taxon>
        <taxon>Plexauridae</taxon>
        <taxon>Paramuricea</taxon>
    </lineage>
</organism>
<dbReference type="OrthoDB" id="8947436at2759"/>
<evidence type="ECO:0000256" key="1">
    <source>
        <dbReference type="SAM" id="MobiDB-lite"/>
    </source>
</evidence>
<evidence type="ECO:0000313" key="3">
    <source>
        <dbReference type="Proteomes" id="UP001152795"/>
    </source>
</evidence>
<keyword evidence="3" id="KW-1185">Reference proteome</keyword>
<name>A0A7D9I958_PARCT</name>
<accession>A0A7D9I958</accession>
<dbReference type="InterPro" id="IPR050951">
    <property type="entry name" value="Retrovirus_Pol_polyprotein"/>
</dbReference>
<dbReference type="InterPro" id="IPR043128">
    <property type="entry name" value="Rev_trsase/Diguanyl_cyclase"/>
</dbReference>
<dbReference type="PANTHER" id="PTHR37984">
    <property type="entry name" value="PROTEIN CBG26694"/>
    <property type="match status" value="1"/>
</dbReference>
<dbReference type="InterPro" id="IPR041577">
    <property type="entry name" value="RT_RNaseH_2"/>
</dbReference>
<dbReference type="PROSITE" id="PS50114">
    <property type="entry name" value="GATA_ZN_FINGER_2"/>
    <property type="match status" value="1"/>
</dbReference>
<dbReference type="InterPro" id="IPR000679">
    <property type="entry name" value="Znf_GATA"/>
</dbReference>
<reference evidence="2" key="1">
    <citation type="submission" date="2020-04" db="EMBL/GenBank/DDBJ databases">
        <authorList>
            <person name="Alioto T."/>
            <person name="Alioto T."/>
            <person name="Gomez Garrido J."/>
        </authorList>
    </citation>
    <scope>NUCLEOTIDE SEQUENCE</scope>
    <source>
        <strain evidence="2">A484AB</strain>
    </source>
</reference>
<dbReference type="Pfam" id="PF17919">
    <property type="entry name" value="RT_RNaseH_2"/>
    <property type="match status" value="1"/>
</dbReference>
<sequence length="364" mass="41055">MLIDGRKSETCSAEASGMEEKFKGVQLNQAERKPAESKCYNCGFAYLHLDRPCPAANSTCNSCGIPGYFSRVCRKKESRCFSKPQIAQESPRQREQPKEPFKSESTRNKRRNHEWAVNKHLDSSTETSSEEDYVYTVENKSDPKTRAKIRVNSVEINFIVDTGATVDVIDSKTYDRLKSSVKLCKTTTKIFAYGSNKPLPLKAQLNLKAKLEKCSFLRNEINFYGLIFTANGTRPDPARIDNLVRVSASKNASEVRSFLGLANTCREYVPEYAVITTPLRDLTKKSVAVTWNHAHQRAFEQIKKKLTHAPTMAYFDTEKRSLLIVDGSPLGICAILAQRDKSGESYRIISYASRALSRKSIFTD</sequence>
<dbReference type="Gene3D" id="2.40.70.10">
    <property type="entry name" value="Acid Proteases"/>
    <property type="match status" value="1"/>
</dbReference>
<feature type="compositionally biased region" description="Basic and acidic residues" evidence="1">
    <location>
        <begin position="91"/>
        <end position="123"/>
    </location>
</feature>
<gene>
    <name evidence="2" type="ORF">PACLA_8A018284</name>
</gene>
<dbReference type="Gene3D" id="3.30.70.270">
    <property type="match status" value="1"/>
</dbReference>
<dbReference type="AlphaFoldDB" id="A0A7D9I958"/>
<protein>
    <submittedName>
        <fullName evidence="2">Pol gene product</fullName>
    </submittedName>
</protein>
<dbReference type="GO" id="GO:0043565">
    <property type="term" value="F:sequence-specific DNA binding"/>
    <property type="evidence" value="ECO:0007669"/>
    <property type="project" value="InterPro"/>
</dbReference>
<dbReference type="SUPFAM" id="SSF50630">
    <property type="entry name" value="Acid proteases"/>
    <property type="match status" value="1"/>
</dbReference>
<evidence type="ECO:0000313" key="2">
    <source>
        <dbReference type="EMBL" id="CAB4002147.1"/>
    </source>
</evidence>
<dbReference type="FunFam" id="3.30.70.270:FF:000063">
    <property type="entry name" value="Zinc knuckle domaincontaining protein"/>
    <property type="match status" value="1"/>
</dbReference>
<dbReference type="PANTHER" id="PTHR37984:SF11">
    <property type="entry name" value="INTEGRASE CATALYTIC DOMAIN-CONTAINING PROTEIN"/>
    <property type="match status" value="1"/>
</dbReference>
<dbReference type="GO" id="GO:0006355">
    <property type="term" value="P:regulation of DNA-templated transcription"/>
    <property type="evidence" value="ECO:0007669"/>
    <property type="project" value="InterPro"/>
</dbReference>
<dbReference type="EMBL" id="CACRXK020004270">
    <property type="protein sequence ID" value="CAB4002147.1"/>
    <property type="molecule type" value="Genomic_DNA"/>
</dbReference>